<dbReference type="KEGG" id="chig:CH63R_12278"/>
<reference evidence="3" key="1">
    <citation type="journal article" date="2017" name="BMC Genomics">
        <title>Gapless genome assembly of Colletotrichum higginsianum reveals chromosome structure and association of transposable elements with secondary metabolite gene clusters.</title>
        <authorList>
            <person name="Dallery J.-F."/>
            <person name="Lapalu N."/>
            <person name="Zampounis A."/>
            <person name="Pigne S."/>
            <person name="Luyten I."/>
            <person name="Amselem J."/>
            <person name="Wittenberg A.H.J."/>
            <person name="Zhou S."/>
            <person name="de Queiroz M.V."/>
            <person name="Robin G.P."/>
            <person name="Auger A."/>
            <person name="Hainaut M."/>
            <person name="Henrissat B."/>
            <person name="Kim K.-T."/>
            <person name="Lee Y.-H."/>
            <person name="Lespinet O."/>
            <person name="Schwartz D.C."/>
            <person name="Thon M.R."/>
            <person name="O'Connell R.J."/>
        </authorList>
    </citation>
    <scope>NUCLEOTIDE SEQUENCE [LARGE SCALE GENOMIC DNA]</scope>
    <source>
        <strain evidence="3">IMI 349063</strain>
    </source>
</reference>
<evidence type="ECO:0000256" key="1">
    <source>
        <dbReference type="SAM" id="MobiDB-lite"/>
    </source>
</evidence>
<dbReference type="VEuPathDB" id="FungiDB:CH63R_12278"/>
<evidence type="ECO:0000313" key="2">
    <source>
        <dbReference type="EMBL" id="OBR05575.1"/>
    </source>
</evidence>
<protein>
    <submittedName>
        <fullName evidence="2">Uncharacterized protein</fullName>
    </submittedName>
</protein>
<evidence type="ECO:0000313" key="3">
    <source>
        <dbReference type="Proteomes" id="UP000092177"/>
    </source>
</evidence>
<dbReference type="Proteomes" id="UP000092177">
    <property type="component" value="Chromosome 8"/>
</dbReference>
<feature type="region of interest" description="Disordered" evidence="1">
    <location>
        <begin position="53"/>
        <end position="100"/>
    </location>
</feature>
<keyword evidence="3" id="KW-1185">Reference proteome</keyword>
<feature type="compositionally biased region" description="Low complexity" evidence="1">
    <location>
        <begin position="80"/>
        <end position="97"/>
    </location>
</feature>
<organism evidence="2 3">
    <name type="scientific">Colletotrichum higginsianum (strain IMI 349063)</name>
    <name type="common">Crucifer anthracnose fungus</name>
    <dbReference type="NCBI Taxonomy" id="759273"/>
    <lineage>
        <taxon>Eukaryota</taxon>
        <taxon>Fungi</taxon>
        <taxon>Dikarya</taxon>
        <taxon>Ascomycota</taxon>
        <taxon>Pezizomycotina</taxon>
        <taxon>Sordariomycetes</taxon>
        <taxon>Hypocreomycetidae</taxon>
        <taxon>Glomerellales</taxon>
        <taxon>Glomerellaceae</taxon>
        <taxon>Colletotrichum</taxon>
        <taxon>Colletotrichum destructivum species complex</taxon>
    </lineage>
</organism>
<accession>A0A1B7Y0R0</accession>
<dbReference type="AlphaFoldDB" id="A0A1B7Y0R0"/>
<comment type="caution">
    <text evidence="2">The sequence shown here is derived from an EMBL/GenBank/DDBJ whole genome shotgun (WGS) entry which is preliminary data.</text>
</comment>
<name>A0A1B7Y0R0_COLHI</name>
<sequence length="707" mass="79032">MLHYFTPSTCSDTVLDAADAALSAQCAKQQAMPHPQTKCLPVPLAVDTIATQPVNSLSPPVHRDRPSSLPDEVRTGRYKPATSASQASPSVVSPSSPRFRHQSANKADTWFVRHPYYNKHNPCKDLTSHKVLFSFALDSTESHAGYWRQAQSIPAPGTPVPQRVLQSVQGTAGHAVRAVSARILDGCSPPAPTAHLSHNQGRPPIPVKRLYTLQRNAVWRPLIDRWCLYRLAESSFNISRWEWMAVSRVDDFWIPWIEETMLFIRAVQASCCPEFNPTQEAWEWLRQVTQGLPSRSGEEPDVAANVGTADASRHRQVLQYCVSEAASLMPDINRCLNEKKHDVDVLSKVMHHISFWAVSSSNNRQETALPTSTYRQRLVPLLTAVIVQLRNNPSQGPPTLSAFCSKLGLPLEESSTAGAVSCSCKTLSCSYPHAIPLQYYQSLLRQPARLPNNRLAEVSSIEFQNDVWRTVSRSMSQWRTPEMQKTLLSVAGVGSPEYMARFQPDSPWVQVCNVVRRWFGNQSQLVSFALRNVDEEDKEIAAPALLPLTPPWKSVVLRRIIRIRPEYRPPYNQVPPFVVAGFTALENRSLKNDKFDKTAAHYRLARSVLDDLIATRPKVADILLLTALVFGHATCTPFVRPGLATFEPSTKAPRSGCERTAALLTRILWFVAPVRFEAGEAAGRIRHRTSLFRSAGIRHPLLPPYFS</sequence>
<dbReference type="RefSeq" id="XP_018154093.1">
    <property type="nucleotide sequence ID" value="XM_018307252.1"/>
</dbReference>
<gene>
    <name evidence="2" type="ORF">CH63R_12278</name>
</gene>
<proteinExistence type="predicted"/>
<dbReference type="EMBL" id="LTAN01000008">
    <property type="protein sequence ID" value="OBR05575.1"/>
    <property type="molecule type" value="Genomic_DNA"/>
</dbReference>
<feature type="compositionally biased region" description="Basic and acidic residues" evidence="1">
    <location>
        <begin position="61"/>
        <end position="75"/>
    </location>
</feature>
<dbReference type="GeneID" id="28871359"/>